<dbReference type="Pfam" id="PF04264">
    <property type="entry name" value="YceI"/>
    <property type="match status" value="1"/>
</dbReference>
<feature type="domain" description="Lipid/polyisoprenoid-binding YceI-like" evidence="2">
    <location>
        <begin position="23"/>
        <end position="186"/>
    </location>
</feature>
<keyword evidence="4" id="KW-1185">Reference proteome</keyword>
<organism evidence="3 4">
    <name type="scientific">Paraherbaspirillum soli</name>
    <dbReference type="NCBI Taxonomy" id="631222"/>
    <lineage>
        <taxon>Bacteria</taxon>
        <taxon>Pseudomonadati</taxon>
        <taxon>Pseudomonadota</taxon>
        <taxon>Betaproteobacteria</taxon>
        <taxon>Burkholderiales</taxon>
        <taxon>Oxalobacteraceae</taxon>
        <taxon>Paraherbaspirillum</taxon>
    </lineage>
</organism>
<evidence type="ECO:0000313" key="4">
    <source>
        <dbReference type="Proteomes" id="UP001596045"/>
    </source>
</evidence>
<dbReference type="InterPro" id="IPR036761">
    <property type="entry name" value="TTHA0802/YceI-like_sf"/>
</dbReference>
<keyword evidence="1" id="KW-0732">Signal</keyword>
<dbReference type="InterPro" id="IPR007372">
    <property type="entry name" value="Lipid/polyisoprenoid-bd_YceI"/>
</dbReference>
<evidence type="ECO:0000256" key="1">
    <source>
        <dbReference type="SAM" id="SignalP"/>
    </source>
</evidence>
<dbReference type="Gene3D" id="2.40.128.110">
    <property type="entry name" value="Lipid/polyisoprenoid-binding, YceI-like"/>
    <property type="match status" value="1"/>
</dbReference>
<dbReference type="PANTHER" id="PTHR34406">
    <property type="entry name" value="PROTEIN YCEI"/>
    <property type="match status" value="1"/>
</dbReference>
<protein>
    <submittedName>
        <fullName evidence="3">YceI family protein</fullName>
    </submittedName>
</protein>
<gene>
    <name evidence="3" type="ORF">ACFPM8_16960</name>
</gene>
<evidence type="ECO:0000313" key="3">
    <source>
        <dbReference type="EMBL" id="MFC5475654.1"/>
    </source>
</evidence>
<sequence>MMKSLVHLLLLLSISIPGLAAERFDIDPQHTWSIFEYRNWGLSLQRGRFDRNAGFIELDQQTKTGVIDIEVDAASISTGLELLNKILRSADFFDVDHHPKISFKSSRLHFDQERLVQAEGELTIKGITRPTTLEVTHFDCHSTATGGKPACAADGFAKISRSDFKLGHFTPFVSDGVTLYFSVEGVKN</sequence>
<dbReference type="SUPFAM" id="SSF101874">
    <property type="entry name" value="YceI-like"/>
    <property type="match status" value="1"/>
</dbReference>
<dbReference type="PANTHER" id="PTHR34406:SF2">
    <property type="entry name" value="PERIPLASMIC PROTEIN"/>
    <property type="match status" value="1"/>
</dbReference>
<dbReference type="SMART" id="SM00867">
    <property type="entry name" value="YceI"/>
    <property type="match status" value="1"/>
</dbReference>
<name>A0ABW0MBY1_9BURK</name>
<dbReference type="Proteomes" id="UP001596045">
    <property type="component" value="Unassembled WGS sequence"/>
</dbReference>
<accession>A0ABW0MBY1</accession>
<evidence type="ECO:0000259" key="2">
    <source>
        <dbReference type="SMART" id="SM00867"/>
    </source>
</evidence>
<reference evidence="4" key="1">
    <citation type="journal article" date="2019" name="Int. J. Syst. Evol. Microbiol.">
        <title>The Global Catalogue of Microorganisms (GCM) 10K type strain sequencing project: providing services to taxonomists for standard genome sequencing and annotation.</title>
        <authorList>
            <consortium name="The Broad Institute Genomics Platform"/>
            <consortium name="The Broad Institute Genome Sequencing Center for Infectious Disease"/>
            <person name="Wu L."/>
            <person name="Ma J."/>
        </authorList>
    </citation>
    <scope>NUCLEOTIDE SEQUENCE [LARGE SCALE GENOMIC DNA]</scope>
    <source>
        <strain evidence="4">JCM 17066</strain>
    </source>
</reference>
<dbReference type="EMBL" id="JBHSMT010000028">
    <property type="protein sequence ID" value="MFC5475654.1"/>
    <property type="molecule type" value="Genomic_DNA"/>
</dbReference>
<feature type="chain" id="PRO_5047146694" evidence="1">
    <location>
        <begin position="21"/>
        <end position="188"/>
    </location>
</feature>
<dbReference type="RefSeq" id="WP_378999140.1">
    <property type="nucleotide sequence ID" value="NZ_JBHSMT010000028.1"/>
</dbReference>
<proteinExistence type="predicted"/>
<feature type="signal peptide" evidence="1">
    <location>
        <begin position="1"/>
        <end position="20"/>
    </location>
</feature>
<comment type="caution">
    <text evidence="3">The sequence shown here is derived from an EMBL/GenBank/DDBJ whole genome shotgun (WGS) entry which is preliminary data.</text>
</comment>